<name>A0A9N9DNX5_9GLOM</name>
<proteinExistence type="predicted"/>
<gene>
    <name evidence="1" type="ORF">AMORRO_LOCUS9591</name>
</gene>
<keyword evidence="2" id="KW-1185">Reference proteome</keyword>
<dbReference type="AlphaFoldDB" id="A0A9N9DNX5"/>
<evidence type="ECO:0000313" key="2">
    <source>
        <dbReference type="Proteomes" id="UP000789342"/>
    </source>
</evidence>
<comment type="caution">
    <text evidence="1">The sequence shown here is derived from an EMBL/GenBank/DDBJ whole genome shotgun (WGS) entry which is preliminary data.</text>
</comment>
<organism evidence="1 2">
    <name type="scientific">Acaulospora morrowiae</name>
    <dbReference type="NCBI Taxonomy" id="94023"/>
    <lineage>
        <taxon>Eukaryota</taxon>
        <taxon>Fungi</taxon>
        <taxon>Fungi incertae sedis</taxon>
        <taxon>Mucoromycota</taxon>
        <taxon>Glomeromycotina</taxon>
        <taxon>Glomeromycetes</taxon>
        <taxon>Diversisporales</taxon>
        <taxon>Acaulosporaceae</taxon>
        <taxon>Acaulospora</taxon>
    </lineage>
</organism>
<protein>
    <submittedName>
        <fullName evidence="1">1736_t:CDS:1</fullName>
    </submittedName>
</protein>
<dbReference type="EMBL" id="CAJVPV010009559">
    <property type="protein sequence ID" value="CAG8642715.1"/>
    <property type="molecule type" value="Genomic_DNA"/>
</dbReference>
<accession>A0A9N9DNX5</accession>
<sequence>MNYDDNNLGVYKEIEQARIESFLLFTSSQNLYAPSHHTLISIYHNASNAINTEQNAAAFLYRWQSSVTWFDVRNTVIGNVKIVTPTWKNQNLPELQFYNEFSFVSAFNIDKFGHRSYHGDYRSPTMEQILSSVWRMEMLELSKRVGKRLYLDVGPKVYRGNRRTTKSERALRHIKDTYVKSVRAVSFVLPPAITWAVRS</sequence>
<evidence type="ECO:0000313" key="1">
    <source>
        <dbReference type="EMBL" id="CAG8642715.1"/>
    </source>
</evidence>
<reference evidence="1" key="1">
    <citation type="submission" date="2021-06" db="EMBL/GenBank/DDBJ databases">
        <authorList>
            <person name="Kallberg Y."/>
            <person name="Tangrot J."/>
            <person name="Rosling A."/>
        </authorList>
    </citation>
    <scope>NUCLEOTIDE SEQUENCE</scope>
    <source>
        <strain evidence="1">CL551</strain>
    </source>
</reference>
<dbReference type="Proteomes" id="UP000789342">
    <property type="component" value="Unassembled WGS sequence"/>
</dbReference>